<evidence type="ECO:0000256" key="4">
    <source>
        <dbReference type="ARBA" id="ARBA00022729"/>
    </source>
</evidence>
<evidence type="ECO:0000256" key="1">
    <source>
        <dbReference type="ARBA" id="ARBA00004071"/>
    </source>
</evidence>
<sequence length="643" mass="69660">MRWVDACRAQLSPHHHWSRHACHACPACPACPARTRSLRPVRSLSLLLGAVLLAVTAPAVTAGPASAAGPGTNHATDDPFTSSRTAWFRDAKFGMFIHFGAYSQYEGEYTRPDGTVCRNAEWIKRSCAIPTAAYETAARQFNPSAFDAQAIVSAAKNAGQKYIVITSKHHDGYAMWPTKQNTWNLRDHSSFSPDRDILAELKTAADAQGIKLGFYYSIWDWHDPDFPNADTFPKYRTRMYAQLKELIDNYDPALLWFDGEWDTDNPVNRWSRQDGAELETYLRGLDPGLVINNRVGKRRVVDGDYGTPEQTIPGAPVDGQLWESCMTLNNSWGYAKHDTDWKTATTVVQNLLDISGRSGNYLLNVGPDKLGRVPAASLDRLDDVGRWLSTAGQGSAVYGTGGATGLVADPAWGAVARKGHAKLYASVFTPSWPAAGQALHLTAKVPFTVNSARVLNSSGTVTVTKAGDGFDLKPSGGPVDGAASVIELSITPPSPTAPGSGTGLKAESFANTSFSGTPAATTTDPTVNKAYRFDGSPAAGIPADNFATRWTGFVQPRYSEPLTFTTLSDDTVRLWVDGQLVIDNTTPHVPQVNKATVTGLQAGQKYAIRVEHTEQTGEAHMKLFWSSPSMEQVIVPRTQLSPS</sequence>
<feature type="compositionally biased region" description="Polar residues" evidence="7">
    <location>
        <begin position="509"/>
        <end position="524"/>
    </location>
</feature>
<dbReference type="InterPro" id="IPR016286">
    <property type="entry name" value="FUC_metazoa-typ"/>
</dbReference>
<evidence type="ECO:0000313" key="10">
    <source>
        <dbReference type="EMBL" id="UNM12773.1"/>
    </source>
</evidence>
<dbReference type="InterPro" id="IPR011658">
    <property type="entry name" value="PA14_dom"/>
</dbReference>
<evidence type="ECO:0000256" key="5">
    <source>
        <dbReference type="ARBA" id="ARBA00022801"/>
    </source>
</evidence>
<name>A0ABY3WSK4_9ACTN</name>
<dbReference type="InterPro" id="IPR017853">
    <property type="entry name" value="GH"/>
</dbReference>
<evidence type="ECO:0000259" key="9">
    <source>
        <dbReference type="PROSITE" id="PS51820"/>
    </source>
</evidence>
<dbReference type="SMART" id="SM00812">
    <property type="entry name" value="Alpha_L_fucos"/>
    <property type="match status" value="1"/>
</dbReference>
<dbReference type="Pfam" id="PF01120">
    <property type="entry name" value="Alpha_L_fucos"/>
    <property type="match status" value="1"/>
</dbReference>
<keyword evidence="6" id="KW-0326">Glycosidase</keyword>
<dbReference type="SUPFAM" id="SSF56988">
    <property type="entry name" value="Anthrax protective antigen"/>
    <property type="match status" value="1"/>
</dbReference>
<feature type="transmembrane region" description="Helical" evidence="8">
    <location>
        <begin position="44"/>
        <end position="63"/>
    </location>
</feature>
<proteinExistence type="inferred from homology"/>
<dbReference type="Gene3D" id="3.90.182.10">
    <property type="entry name" value="Toxin - Anthrax Protective Antigen,domain 1"/>
    <property type="match status" value="1"/>
</dbReference>
<evidence type="ECO:0000256" key="7">
    <source>
        <dbReference type="SAM" id="MobiDB-lite"/>
    </source>
</evidence>
<dbReference type="Gene3D" id="3.20.20.80">
    <property type="entry name" value="Glycosidases"/>
    <property type="match status" value="1"/>
</dbReference>
<keyword evidence="8" id="KW-0812">Transmembrane</keyword>
<evidence type="ECO:0000256" key="3">
    <source>
        <dbReference type="ARBA" id="ARBA00012662"/>
    </source>
</evidence>
<feature type="region of interest" description="Disordered" evidence="7">
    <location>
        <begin position="491"/>
        <end position="524"/>
    </location>
</feature>
<keyword evidence="8" id="KW-1133">Transmembrane helix</keyword>
<feature type="domain" description="PA14" evidence="9">
    <location>
        <begin position="499"/>
        <end position="639"/>
    </location>
</feature>
<dbReference type="InterPro" id="IPR000933">
    <property type="entry name" value="Glyco_hydro_29"/>
</dbReference>
<dbReference type="PRINTS" id="PR00741">
    <property type="entry name" value="GLHYDRLASE29"/>
</dbReference>
<organism evidence="10 11">
    <name type="scientific">Streptomyces formicae</name>
    <dbReference type="NCBI Taxonomy" id="1616117"/>
    <lineage>
        <taxon>Bacteria</taxon>
        <taxon>Bacillati</taxon>
        <taxon>Actinomycetota</taxon>
        <taxon>Actinomycetes</taxon>
        <taxon>Kitasatosporales</taxon>
        <taxon>Streptomycetaceae</taxon>
        <taxon>Streptomyces</taxon>
    </lineage>
</organism>
<dbReference type="SMART" id="SM00758">
    <property type="entry name" value="PA14"/>
    <property type="match status" value="1"/>
</dbReference>
<dbReference type="InterPro" id="IPR037524">
    <property type="entry name" value="PA14/GLEYA"/>
</dbReference>
<dbReference type="Proteomes" id="UP000828924">
    <property type="component" value="Chromosome"/>
</dbReference>
<keyword evidence="5" id="KW-0378">Hydrolase</keyword>
<dbReference type="Pfam" id="PF07691">
    <property type="entry name" value="PA14"/>
    <property type="match status" value="1"/>
</dbReference>
<dbReference type="EMBL" id="CP071872">
    <property type="protein sequence ID" value="UNM12773.1"/>
    <property type="molecule type" value="Genomic_DNA"/>
</dbReference>
<evidence type="ECO:0000256" key="6">
    <source>
        <dbReference type="ARBA" id="ARBA00023295"/>
    </source>
</evidence>
<dbReference type="PROSITE" id="PS51820">
    <property type="entry name" value="PA14"/>
    <property type="match status" value="1"/>
</dbReference>
<dbReference type="PANTHER" id="PTHR10030">
    <property type="entry name" value="ALPHA-L-FUCOSIDASE"/>
    <property type="match status" value="1"/>
</dbReference>
<evidence type="ECO:0000256" key="8">
    <source>
        <dbReference type="SAM" id="Phobius"/>
    </source>
</evidence>
<comment type="function">
    <text evidence="1">Alpha-L-fucosidase is responsible for hydrolyzing the alpha-1,6-linked fucose joined to the reducing-end N-acetylglucosamine of the carbohydrate moieties of glycoproteins.</text>
</comment>
<reference evidence="10 11" key="1">
    <citation type="submission" date="2021-03" db="EMBL/GenBank/DDBJ databases">
        <title>Complete genome of Streptomyces formicae strain 1H-GS9 (DSM 100524).</title>
        <authorList>
            <person name="Atanasov K.E."/>
            <person name="Altabella T."/>
            <person name="Ferrer A."/>
        </authorList>
    </citation>
    <scope>NUCLEOTIDE SEQUENCE [LARGE SCALE GENOMIC DNA]</scope>
    <source>
        <strain evidence="10 11">1H-GS9</strain>
    </source>
</reference>
<dbReference type="InterPro" id="IPR057739">
    <property type="entry name" value="Glyco_hydro_29_N"/>
</dbReference>
<evidence type="ECO:0000256" key="2">
    <source>
        <dbReference type="ARBA" id="ARBA00007951"/>
    </source>
</evidence>
<accession>A0ABY3WSK4</accession>
<evidence type="ECO:0000313" key="11">
    <source>
        <dbReference type="Proteomes" id="UP000828924"/>
    </source>
</evidence>
<protein>
    <recommendedName>
        <fullName evidence="3">alpha-L-fucosidase</fullName>
        <ecNumber evidence="3">3.2.1.51</ecNumber>
    </recommendedName>
</protein>
<dbReference type="EC" id="3.2.1.51" evidence="3"/>
<dbReference type="PANTHER" id="PTHR10030:SF37">
    <property type="entry name" value="ALPHA-L-FUCOSIDASE-RELATED"/>
    <property type="match status" value="1"/>
</dbReference>
<gene>
    <name evidence="10" type="ORF">J4032_15715</name>
</gene>
<keyword evidence="8" id="KW-0472">Membrane</keyword>
<keyword evidence="11" id="KW-1185">Reference proteome</keyword>
<keyword evidence="4" id="KW-0732">Signal</keyword>
<dbReference type="SUPFAM" id="SSF51445">
    <property type="entry name" value="(Trans)glycosidases"/>
    <property type="match status" value="1"/>
</dbReference>
<comment type="similarity">
    <text evidence="2">Belongs to the glycosyl hydrolase 29 family.</text>
</comment>